<organism evidence="2 3">
    <name type="scientific">Bacteroides acidifaciens</name>
    <dbReference type="NCBI Taxonomy" id="85831"/>
    <lineage>
        <taxon>Bacteria</taxon>
        <taxon>Pseudomonadati</taxon>
        <taxon>Bacteroidota</taxon>
        <taxon>Bacteroidia</taxon>
        <taxon>Bacteroidales</taxon>
        <taxon>Bacteroidaceae</taxon>
        <taxon>Bacteroides</taxon>
    </lineage>
</organism>
<protein>
    <submittedName>
        <fullName evidence="2">Glycosyltransferase</fullName>
    </submittedName>
</protein>
<evidence type="ECO:0000313" key="3">
    <source>
        <dbReference type="Proteomes" id="UP000267159"/>
    </source>
</evidence>
<dbReference type="InterPro" id="IPR001296">
    <property type="entry name" value="Glyco_trans_1"/>
</dbReference>
<feature type="domain" description="Glycosyl transferase family 1" evidence="1">
    <location>
        <begin position="174"/>
        <end position="340"/>
    </location>
</feature>
<dbReference type="Proteomes" id="UP000267159">
    <property type="component" value="Unassembled WGS sequence"/>
</dbReference>
<dbReference type="CDD" id="cd03801">
    <property type="entry name" value="GT4_PimA-like"/>
    <property type="match status" value="1"/>
</dbReference>
<dbReference type="AlphaFoldDB" id="A0A3L8AD25"/>
<comment type="caution">
    <text evidence="2">The sequence shown here is derived from an EMBL/GenBank/DDBJ whole genome shotgun (WGS) entry which is preliminary data.</text>
</comment>
<dbReference type="GO" id="GO:0016757">
    <property type="term" value="F:glycosyltransferase activity"/>
    <property type="evidence" value="ECO:0007669"/>
    <property type="project" value="InterPro"/>
</dbReference>
<evidence type="ECO:0000313" key="2">
    <source>
        <dbReference type="EMBL" id="RLT80493.1"/>
    </source>
</evidence>
<keyword evidence="2" id="KW-0808">Transferase</keyword>
<dbReference type="Pfam" id="PF00534">
    <property type="entry name" value="Glycos_transf_1"/>
    <property type="match status" value="1"/>
</dbReference>
<name>A0A3L8AD25_9BACE</name>
<sequence>MNIVFVSLALNIHQAGISDELYRLTHGKFRFIETGYNSVGEQKGGENEFAKRPYLVCTQNSRAGEVTAKQLIREADVLIYGASPLKYLKERVSTGKITFLYSERWLKRGLLNLLSPRLLQQQWFYHTRCHRKPVYALCASAYAAGDFTKMFSFKGKCFKWGYFTAVPEIDIENIQKAKRSASTVKILWVARFLQWKHPERMLQLASQLRTNHVDFLVDMIGVGPEYDKIASAIKKMGLENHVHLLGQVSNSTVMEAMRTHDIFCFTSDKNEGWGAVLNEAMSSGCCPVSSIETGSTPYLIKDGVNGLSFDLGKKNDLFDKVLWLIKHPEEREKMSIEAYKTIRDVWSPKNAALQLMSLCENLLNGKDNFVAEGPCSKA</sequence>
<dbReference type="EMBL" id="RAZM01000018">
    <property type="protein sequence ID" value="RLT80493.1"/>
    <property type="molecule type" value="Genomic_DNA"/>
</dbReference>
<dbReference type="Gene3D" id="3.40.50.2000">
    <property type="entry name" value="Glycogen Phosphorylase B"/>
    <property type="match status" value="1"/>
</dbReference>
<evidence type="ECO:0000259" key="1">
    <source>
        <dbReference type="Pfam" id="PF00534"/>
    </source>
</evidence>
<accession>A0A3L8AD25</accession>
<dbReference type="PANTHER" id="PTHR12526:SF638">
    <property type="entry name" value="SPORE COAT PROTEIN SA"/>
    <property type="match status" value="1"/>
</dbReference>
<dbReference type="RefSeq" id="WP_121768574.1">
    <property type="nucleotide sequence ID" value="NZ_CAMRUR010000017.1"/>
</dbReference>
<dbReference type="PANTHER" id="PTHR12526">
    <property type="entry name" value="GLYCOSYLTRANSFERASE"/>
    <property type="match status" value="1"/>
</dbReference>
<proteinExistence type="predicted"/>
<dbReference type="SUPFAM" id="SSF53756">
    <property type="entry name" value="UDP-Glycosyltransferase/glycogen phosphorylase"/>
    <property type="match status" value="1"/>
</dbReference>
<gene>
    <name evidence="2" type="ORF">D7Y07_07780</name>
</gene>
<reference evidence="2 3" key="1">
    <citation type="submission" date="2018-09" db="EMBL/GenBank/DDBJ databases">
        <title>Murine metabolic-syndrome-specific gut microbial biobank.</title>
        <authorList>
            <person name="Liu C."/>
        </authorList>
    </citation>
    <scope>NUCLEOTIDE SEQUENCE [LARGE SCALE GENOMIC DNA]</scope>
    <source>
        <strain evidence="2 3">0.1X-D8-26</strain>
    </source>
</reference>